<reference evidence="1 2" key="1">
    <citation type="journal article" date="2016" name="Virology">
        <title>The genome of AR9, a giant transducing Bacillus phage encoding two multisubunit RNA polymerases.</title>
        <authorList>
            <person name="Lavysh D."/>
            <person name="Sokolova M."/>
            <person name="Minakhin L."/>
            <person name="Yakunina M."/>
            <person name="Artamonova T."/>
            <person name="Kozyavkin S."/>
            <person name="Makarova K.S."/>
            <person name="Koonin E.V."/>
            <person name="Severinov K."/>
        </authorList>
    </citation>
    <scope>NUCLEOTIDE SEQUENCE [LARGE SCALE GENOMIC DNA]</scope>
</reference>
<name>A0A172JIC2_BPPB1</name>
<evidence type="ECO:0000313" key="1">
    <source>
        <dbReference type="EMBL" id="AMS01297.1"/>
    </source>
</evidence>
<organism evidence="1 2">
    <name type="scientific">Bacillus phage AR9</name>
    <dbReference type="NCBI Taxonomy" id="1815509"/>
    <lineage>
        <taxon>Viruses</taxon>
        <taxon>Duplodnaviria</taxon>
        <taxon>Heunggongvirae</taxon>
        <taxon>Uroviricota</taxon>
        <taxon>Caudoviricetes</taxon>
        <taxon>Takahashivirus</taxon>
        <taxon>Bacillus phage PBS1</taxon>
    </lineage>
</organism>
<protein>
    <submittedName>
        <fullName evidence="1">Virion protein</fullName>
    </submittedName>
</protein>
<dbReference type="GeneID" id="29058931"/>
<evidence type="ECO:0000313" key="2">
    <source>
        <dbReference type="Proteomes" id="UP000202618"/>
    </source>
</evidence>
<dbReference type="EMBL" id="KU878088">
    <property type="protein sequence ID" value="AMS01297.1"/>
    <property type="molecule type" value="Genomic_DNA"/>
</dbReference>
<dbReference type="InterPro" id="IPR057582">
    <property type="entry name" value="Phage_TTP_15"/>
</dbReference>
<dbReference type="RefSeq" id="YP_009283117.1">
    <property type="nucleotide sequence ID" value="NC_031039.1"/>
</dbReference>
<dbReference type="Proteomes" id="UP000202618">
    <property type="component" value="Segment"/>
</dbReference>
<sequence>MSEFNLYPHIDIIKEYDVYRRGDPKDHDVLVKGIPYIFITTPKLNLDKLNTRRDSFLMYLETLEPDLFNALTTNGKTVSPFIKILTNAFRGMDGKDLAARTIDVGETFYGYKQTLPISLVDSLVGDTTTVKFEEYKSLPIIKLHKAWVEYTENVRRGTFSPSKDAIKKRYLDYVSSIYYFLLDFDGETILYFSKYTGAVPISVPYANLATDGKDHDIPEISVEYSYSFKEDLDPAILMDFNKVATLDSEALRYSTEGSNKGVIPYTTNDLLPYNFTESNVKATKVLVVKTDPYENDSLHPKTSFKLKFFK</sequence>
<gene>
    <name evidence="1" type="ORF">AR9_g213</name>
</gene>
<dbReference type="Pfam" id="PF23971">
    <property type="entry name" value="Phage_TTP_15"/>
    <property type="match status" value="1"/>
</dbReference>
<dbReference type="KEGG" id="vg:29058931"/>
<accession>A0A172JIC2</accession>
<proteinExistence type="predicted"/>